<name>A0ABW1EGU3_9BACT</name>
<dbReference type="Pfam" id="PF06742">
    <property type="entry name" value="DUF1214"/>
    <property type="match status" value="1"/>
</dbReference>
<dbReference type="PANTHER" id="PTHR36509">
    <property type="entry name" value="BLL3101 PROTEIN"/>
    <property type="match status" value="1"/>
</dbReference>
<keyword evidence="1" id="KW-0812">Transmembrane</keyword>
<evidence type="ECO:0000313" key="4">
    <source>
        <dbReference type="Proteomes" id="UP001596091"/>
    </source>
</evidence>
<keyword evidence="4" id="KW-1185">Reference proteome</keyword>
<comment type="caution">
    <text evidence="3">The sequence shown here is derived from an EMBL/GenBank/DDBJ whole genome shotgun (WGS) entry which is preliminary data.</text>
</comment>
<dbReference type="EMBL" id="JBHSPH010000002">
    <property type="protein sequence ID" value="MFC5862482.1"/>
    <property type="molecule type" value="Genomic_DNA"/>
</dbReference>
<feature type="transmembrane region" description="Helical" evidence="1">
    <location>
        <begin position="27"/>
        <end position="46"/>
    </location>
</feature>
<dbReference type="SUPFAM" id="SSF160935">
    <property type="entry name" value="VPA0735-like"/>
    <property type="match status" value="1"/>
</dbReference>
<keyword evidence="1" id="KW-0472">Membrane</keyword>
<evidence type="ECO:0000313" key="3">
    <source>
        <dbReference type="EMBL" id="MFC5862482.1"/>
    </source>
</evidence>
<proteinExistence type="predicted"/>
<dbReference type="Proteomes" id="UP001596091">
    <property type="component" value="Unassembled WGS sequence"/>
</dbReference>
<feature type="domain" description="DUF1214" evidence="2">
    <location>
        <begin position="84"/>
        <end position="189"/>
    </location>
</feature>
<organism evidence="3 4">
    <name type="scientific">Acidicapsa dinghuensis</name>
    <dbReference type="NCBI Taxonomy" id="2218256"/>
    <lineage>
        <taxon>Bacteria</taxon>
        <taxon>Pseudomonadati</taxon>
        <taxon>Acidobacteriota</taxon>
        <taxon>Terriglobia</taxon>
        <taxon>Terriglobales</taxon>
        <taxon>Acidobacteriaceae</taxon>
        <taxon>Acidicapsa</taxon>
    </lineage>
</organism>
<dbReference type="PANTHER" id="PTHR36509:SF2">
    <property type="entry name" value="BLL3101 PROTEIN"/>
    <property type="match status" value="1"/>
</dbReference>
<gene>
    <name evidence="3" type="ORF">ACFPT7_09295</name>
</gene>
<sequence length="207" mass="22651">MTNTKRPRRLLATLGPRNVFTDTVQGLLIGFALALITFHLIAHAYVTRVNGWTTILGCGEPGNGTLLRAACAIEFPGPINVPEEAMYWLTRVDGANQNLSGQHNYVMHFPAGQLPPNNAFWSLTMGTARNRFVPNPINRYSVSNRSGLVANADGSVDIYIQNAAPAGHQSNWLPAPSGRFLLWLRVYLPGTTILNGKYNVPPVVETQ</sequence>
<dbReference type="InterPro" id="IPR037049">
    <property type="entry name" value="DUF1214_C_sf"/>
</dbReference>
<accession>A0ABW1EGU3</accession>
<dbReference type="RefSeq" id="WP_263335823.1">
    <property type="nucleotide sequence ID" value="NZ_JAGSYH010000003.1"/>
</dbReference>
<dbReference type="Gene3D" id="2.60.120.600">
    <property type="entry name" value="Domain of unknown function DUF1214, C-terminal domain"/>
    <property type="match status" value="1"/>
</dbReference>
<protein>
    <submittedName>
        <fullName evidence="3">DUF1214 domain-containing protein</fullName>
    </submittedName>
</protein>
<evidence type="ECO:0000256" key="1">
    <source>
        <dbReference type="SAM" id="Phobius"/>
    </source>
</evidence>
<dbReference type="InterPro" id="IPR010621">
    <property type="entry name" value="DUF1214"/>
</dbReference>
<evidence type="ECO:0000259" key="2">
    <source>
        <dbReference type="Pfam" id="PF06742"/>
    </source>
</evidence>
<reference evidence="4" key="1">
    <citation type="journal article" date="2019" name="Int. J. Syst. Evol. Microbiol.">
        <title>The Global Catalogue of Microorganisms (GCM) 10K type strain sequencing project: providing services to taxonomists for standard genome sequencing and annotation.</title>
        <authorList>
            <consortium name="The Broad Institute Genomics Platform"/>
            <consortium name="The Broad Institute Genome Sequencing Center for Infectious Disease"/>
            <person name="Wu L."/>
            <person name="Ma J."/>
        </authorList>
    </citation>
    <scope>NUCLEOTIDE SEQUENCE [LARGE SCALE GENOMIC DNA]</scope>
    <source>
        <strain evidence="4">JCM 4087</strain>
    </source>
</reference>
<keyword evidence="1" id="KW-1133">Transmembrane helix</keyword>